<keyword evidence="5 10" id="KW-0964">Secreted</keyword>
<keyword evidence="6 10" id="KW-0732">Signal</keyword>
<comment type="function">
    <text evidence="9 10">Pectinolytic enzyme consist of four classes of enzymes: pectin lyase, polygalacturonase, pectin methylesterase and rhamnogalacturonase. Among pectinolytic enzymes, pectin lyase is the most important in depolymerization of pectin, since it cleaves internal glycosidic bonds of highly methylated pectins. Favors pectate, the anion, over pectin, the methyl ester.</text>
</comment>
<comment type="catalytic activity">
    <reaction evidence="1 10">
        <text>Eliminative cleavage of (1-&gt;4)-alpha-D-galacturonan to give oligosaccharides with 4-deoxy-alpha-D-galact-4-enuronosyl groups at their non-reducing ends.</text>
        <dbReference type="EC" id="4.2.2.2"/>
    </reaction>
</comment>
<sequence length="274" mass="28373">MKFSLAIVAAIAGFAAAGPAAVTPAGYSSVEKRASFPMPSSKGSVTYKAPKQVSGTFDGGMKTYGRGAKCTGQVEGGNKDAVFIIKNGGTLKNAIIGKDQIEGVHCEGSCTIENVWWVSVCEDALSLKGDGNAMIKGGGAQSADDKVIQQNGKGTVTIDGFSKLLPFYPTRRATANRYSLAVMNFGKLYRACGNCKNSVSRSVVIKNVKAYNGKVLAGINPNFGGTASITGTCASSVKTICEEFKGTKPGSEPKSVSKGPSNNCKYSASSIKSC</sequence>
<accession>A0A364N9N6</accession>
<keyword evidence="13" id="KW-1185">Reference proteome</keyword>
<dbReference type="OrthoDB" id="441042at2759"/>
<keyword evidence="8 10" id="KW-0456">Lyase</keyword>
<organism evidence="12 13">
    <name type="scientific">Stemphylium lycopersici</name>
    <name type="common">Tomato gray leaf spot disease fungus</name>
    <name type="synonym">Thyrospora lycopersici</name>
    <dbReference type="NCBI Taxonomy" id="183478"/>
    <lineage>
        <taxon>Eukaryota</taxon>
        <taxon>Fungi</taxon>
        <taxon>Dikarya</taxon>
        <taxon>Ascomycota</taxon>
        <taxon>Pezizomycotina</taxon>
        <taxon>Dothideomycetes</taxon>
        <taxon>Pleosporomycetidae</taxon>
        <taxon>Pleosporales</taxon>
        <taxon>Pleosporineae</taxon>
        <taxon>Pleosporaceae</taxon>
        <taxon>Stemphylium</taxon>
    </lineage>
</organism>
<feature type="region of interest" description="Disordered" evidence="11">
    <location>
        <begin position="247"/>
        <end position="274"/>
    </location>
</feature>
<proteinExistence type="inferred from homology"/>
<dbReference type="EC" id="4.2.2.2" evidence="10"/>
<dbReference type="Gene3D" id="2.160.20.10">
    <property type="entry name" value="Single-stranded right-handed beta-helix, Pectin lyase-like"/>
    <property type="match status" value="1"/>
</dbReference>
<evidence type="ECO:0000256" key="5">
    <source>
        <dbReference type="ARBA" id="ARBA00022525"/>
    </source>
</evidence>
<dbReference type="PANTHER" id="PTHR33407">
    <property type="entry name" value="PECTATE LYASE F-RELATED"/>
    <property type="match status" value="1"/>
</dbReference>
<dbReference type="EMBL" id="QGDH01000027">
    <property type="protein sequence ID" value="RAR13992.1"/>
    <property type="molecule type" value="Genomic_DNA"/>
</dbReference>
<dbReference type="GO" id="GO:0005576">
    <property type="term" value="C:extracellular region"/>
    <property type="evidence" value="ECO:0007669"/>
    <property type="project" value="UniProtKB-SubCell"/>
</dbReference>
<evidence type="ECO:0000313" key="13">
    <source>
        <dbReference type="Proteomes" id="UP000249619"/>
    </source>
</evidence>
<evidence type="ECO:0000256" key="7">
    <source>
        <dbReference type="ARBA" id="ARBA00022837"/>
    </source>
</evidence>
<evidence type="ECO:0000256" key="9">
    <source>
        <dbReference type="ARBA" id="ARBA00025679"/>
    </source>
</evidence>
<evidence type="ECO:0000256" key="1">
    <source>
        <dbReference type="ARBA" id="ARBA00000695"/>
    </source>
</evidence>
<keyword evidence="7 10" id="KW-0106">Calcium</keyword>
<evidence type="ECO:0000256" key="8">
    <source>
        <dbReference type="ARBA" id="ARBA00023239"/>
    </source>
</evidence>
<comment type="subcellular location">
    <subcellularLocation>
        <location evidence="3 10">Secreted</location>
    </subcellularLocation>
</comment>
<evidence type="ECO:0000256" key="4">
    <source>
        <dbReference type="ARBA" id="ARBA00006463"/>
    </source>
</evidence>
<comment type="cofactor">
    <cofactor evidence="2 10">
        <name>Ca(2+)</name>
        <dbReference type="ChEBI" id="CHEBI:29108"/>
    </cofactor>
</comment>
<evidence type="ECO:0000313" key="12">
    <source>
        <dbReference type="EMBL" id="RAR13992.1"/>
    </source>
</evidence>
<dbReference type="STRING" id="183478.A0A364N9N6"/>
<reference evidence="13" key="1">
    <citation type="submission" date="2018-05" db="EMBL/GenBank/DDBJ databases">
        <title>Draft genome sequence of Stemphylium lycopersici strain CIDEFI 213.</title>
        <authorList>
            <person name="Medina R."/>
            <person name="Franco M.E.E."/>
            <person name="Lucentini C.G."/>
            <person name="Saparrat M.C.N."/>
            <person name="Balatti P.A."/>
        </authorList>
    </citation>
    <scope>NUCLEOTIDE SEQUENCE [LARGE SCALE GENOMIC DNA]</scope>
    <source>
        <strain evidence="13">CIDEFI 213</strain>
    </source>
</reference>
<name>A0A364N9N6_STELY</name>
<dbReference type="SUPFAM" id="SSF51126">
    <property type="entry name" value="Pectin lyase-like"/>
    <property type="match status" value="1"/>
</dbReference>
<comment type="caution">
    <text evidence="12">The sequence shown here is derived from an EMBL/GenBank/DDBJ whole genome shotgun (WGS) entry which is preliminary data.</text>
</comment>
<dbReference type="InterPro" id="IPR011050">
    <property type="entry name" value="Pectin_lyase_fold/virulence"/>
</dbReference>
<dbReference type="InterPro" id="IPR004898">
    <property type="entry name" value="Pectate_lyase_PlyH/PlyE-like"/>
</dbReference>
<dbReference type="Pfam" id="PF03211">
    <property type="entry name" value="Pectate_lyase"/>
    <property type="match status" value="2"/>
</dbReference>
<dbReference type="GO" id="GO:0045490">
    <property type="term" value="P:pectin catabolic process"/>
    <property type="evidence" value="ECO:0007669"/>
    <property type="project" value="TreeGrafter"/>
</dbReference>
<dbReference type="InterPro" id="IPR012334">
    <property type="entry name" value="Pectin_lyas_fold"/>
</dbReference>
<dbReference type="PANTHER" id="PTHR33407:SF9">
    <property type="entry name" value="PECTATE LYASE F-RELATED"/>
    <property type="match status" value="1"/>
</dbReference>
<evidence type="ECO:0000256" key="6">
    <source>
        <dbReference type="ARBA" id="ARBA00022729"/>
    </source>
</evidence>
<evidence type="ECO:0000256" key="11">
    <source>
        <dbReference type="SAM" id="MobiDB-lite"/>
    </source>
</evidence>
<feature type="signal peptide" evidence="10">
    <location>
        <begin position="1"/>
        <end position="17"/>
    </location>
</feature>
<comment type="similarity">
    <text evidence="4 10">Belongs to the polysaccharide lyase 3 family.</text>
</comment>
<dbReference type="AlphaFoldDB" id="A0A364N9N6"/>
<feature type="chain" id="PRO_5025090506" description="Pectate lyase" evidence="10">
    <location>
        <begin position="18"/>
        <end position="274"/>
    </location>
</feature>
<dbReference type="Proteomes" id="UP000249619">
    <property type="component" value="Unassembled WGS sequence"/>
</dbReference>
<dbReference type="GO" id="GO:0030570">
    <property type="term" value="F:pectate lyase activity"/>
    <property type="evidence" value="ECO:0007669"/>
    <property type="project" value="UniProtKB-UniRule"/>
</dbReference>
<evidence type="ECO:0000256" key="3">
    <source>
        <dbReference type="ARBA" id="ARBA00004613"/>
    </source>
</evidence>
<gene>
    <name evidence="12" type="ORF">DDE83_002561</name>
</gene>
<evidence type="ECO:0000256" key="2">
    <source>
        <dbReference type="ARBA" id="ARBA00001913"/>
    </source>
</evidence>
<protein>
    <recommendedName>
        <fullName evidence="10">Pectate lyase</fullName>
        <ecNumber evidence="10">4.2.2.2</ecNumber>
    </recommendedName>
</protein>
<evidence type="ECO:0000256" key="10">
    <source>
        <dbReference type="RuleBase" id="RU367009"/>
    </source>
</evidence>
<feature type="compositionally biased region" description="Polar residues" evidence="11">
    <location>
        <begin position="258"/>
        <end position="274"/>
    </location>
</feature>